<dbReference type="CDD" id="cd00340">
    <property type="entry name" value="GSH_Peroxidase"/>
    <property type="match status" value="1"/>
</dbReference>
<evidence type="ECO:0000256" key="1">
    <source>
        <dbReference type="ARBA" id="ARBA00006926"/>
    </source>
</evidence>
<dbReference type="AlphaFoldDB" id="A0A835YH82"/>
<feature type="compositionally biased region" description="Basic and acidic residues" evidence="5">
    <location>
        <begin position="248"/>
        <end position="258"/>
    </location>
</feature>
<dbReference type="PANTHER" id="PTHR11592:SF132">
    <property type="entry name" value="GLUTATHIONE PEROXIDASE 7, CHLOROPLASTIC-RELATED"/>
    <property type="match status" value="1"/>
</dbReference>
<name>A0A835YH82_9CHLO</name>
<keyword evidence="7" id="KW-1185">Reference proteome</keyword>
<organism evidence="6 7">
    <name type="scientific">Edaphochlamys debaryana</name>
    <dbReference type="NCBI Taxonomy" id="47281"/>
    <lineage>
        <taxon>Eukaryota</taxon>
        <taxon>Viridiplantae</taxon>
        <taxon>Chlorophyta</taxon>
        <taxon>core chlorophytes</taxon>
        <taxon>Chlorophyceae</taxon>
        <taxon>CS clade</taxon>
        <taxon>Chlamydomonadales</taxon>
        <taxon>Chlamydomonadales incertae sedis</taxon>
        <taxon>Edaphochlamys</taxon>
    </lineage>
</organism>
<evidence type="ECO:0000313" key="6">
    <source>
        <dbReference type="EMBL" id="KAG2501158.1"/>
    </source>
</evidence>
<dbReference type="InterPro" id="IPR029760">
    <property type="entry name" value="GPX_CS"/>
</dbReference>
<dbReference type="GO" id="GO:0004601">
    <property type="term" value="F:peroxidase activity"/>
    <property type="evidence" value="ECO:0007669"/>
    <property type="project" value="UniProtKB-KW"/>
</dbReference>
<dbReference type="EMBL" id="JAEHOE010000002">
    <property type="protein sequence ID" value="KAG2501158.1"/>
    <property type="molecule type" value="Genomic_DNA"/>
</dbReference>
<evidence type="ECO:0000256" key="2">
    <source>
        <dbReference type="ARBA" id="ARBA00022559"/>
    </source>
</evidence>
<dbReference type="GO" id="GO:0006979">
    <property type="term" value="P:response to oxidative stress"/>
    <property type="evidence" value="ECO:0007669"/>
    <property type="project" value="InterPro"/>
</dbReference>
<dbReference type="Proteomes" id="UP000612055">
    <property type="component" value="Unassembled WGS sequence"/>
</dbReference>
<dbReference type="Gene3D" id="3.40.30.10">
    <property type="entry name" value="Glutaredoxin"/>
    <property type="match status" value="1"/>
</dbReference>
<evidence type="ECO:0000256" key="3">
    <source>
        <dbReference type="ARBA" id="ARBA00023002"/>
    </source>
</evidence>
<feature type="compositionally biased region" description="Basic and acidic residues" evidence="5">
    <location>
        <begin position="58"/>
        <end position="81"/>
    </location>
</feature>
<feature type="region of interest" description="Disordered" evidence="5">
    <location>
        <begin position="139"/>
        <end position="168"/>
    </location>
</feature>
<proteinExistence type="inferred from homology"/>
<dbReference type="Pfam" id="PF00255">
    <property type="entry name" value="GSHPx"/>
    <property type="match status" value="1"/>
</dbReference>
<sequence length="627" mass="67247">MRLFILIAVLGGLGYAAFAFKYLASSKIRAAARQGVKTTLERRPAGDAAGYENQGRGLKAEEAARASIEQEAREEHGHDLGDGDDEVLHSAYTGSYDHIVEDDPNAHEDSVGYTVGEEDDGEVAGEHFTLPIPAHDIEAHTPKHRSDPTHQEPQSQAKADSAKAPNLAVGSRIEADVTAEEKLKQAVREPSLAVGSRIEADVIAEEKLKEQVKAPGLAVGSRIEADVIAEEKLKEQVKAPGLAVGSRLEPESSGKEDLVEPGGSPKPKRPTFEVGSPQPDIPVTLTEPDAHQDAVPVKAPVVGGPIEADSHTKVPVKEPVLAGPVEADSHTKVPVREPVLAGPVEGDAHTKVPVKEPMLSGPVEGDAHTQGAVHAPRDVVSEKPVDRGQAPKIEAPKIEAPKIEAPKIEAPVIAPSPIIDPPRENDGSEVIKSPAADPKSPNPFIQGLYTMEAVDIDGKTRHLSEFAGKVTIVVNVASACGFTDENYKGLQEVYNKYHKHGLEILAFPCNQFGQQEPKDEPAIKEFCTGTYHVTFPMFSKIDVNGANAHPIYKFLKRDLPVNQNGGGGSGPGKELIWNFQKIIVDYRGQPVRLFYQGFDGAALEKEVYTRLREARAAGAVQSAKALE</sequence>
<evidence type="ECO:0000256" key="5">
    <source>
        <dbReference type="SAM" id="MobiDB-lite"/>
    </source>
</evidence>
<dbReference type="InterPro" id="IPR036249">
    <property type="entry name" value="Thioredoxin-like_sf"/>
</dbReference>
<evidence type="ECO:0000256" key="4">
    <source>
        <dbReference type="RuleBase" id="RU000499"/>
    </source>
</evidence>
<comment type="caution">
    <text evidence="6">The sequence shown here is derived from an EMBL/GenBank/DDBJ whole genome shotgun (WGS) entry which is preliminary data.</text>
</comment>
<gene>
    <name evidence="6" type="ORF">HYH03_000973</name>
</gene>
<dbReference type="OrthoDB" id="446890at2759"/>
<feature type="region of interest" description="Disordered" evidence="5">
    <location>
        <begin position="239"/>
        <end position="294"/>
    </location>
</feature>
<keyword evidence="2 4" id="KW-0575">Peroxidase</keyword>
<dbReference type="SUPFAM" id="SSF52833">
    <property type="entry name" value="Thioredoxin-like"/>
    <property type="match status" value="1"/>
</dbReference>
<keyword evidence="3 4" id="KW-0560">Oxidoreductase</keyword>
<feature type="compositionally biased region" description="Basic and acidic residues" evidence="5">
    <location>
        <begin position="98"/>
        <end position="110"/>
    </location>
</feature>
<evidence type="ECO:0000313" key="7">
    <source>
        <dbReference type="Proteomes" id="UP000612055"/>
    </source>
</evidence>
<feature type="region of interest" description="Disordered" evidence="5">
    <location>
        <begin position="43"/>
        <end position="117"/>
    </location>
</feature>
<dbReference type="PROSITE" id="PS51355">
    <property type="entry name" value="GLUTATHIONE_PEROXID_3"/>
    <property type="match status" value="1"/>
</dbReference>
<protein>
    <recommendedName>
        <fullName evidence="4">Glutathione peroxidase</fullName>
    </recommendedName>
</protein>
<comment type="similarity">
    <text evidence="1 4">Belongs to the glutathione peroxidase family.</text>
</comment>
<accession>A0A835YH82</accession>
<dbReference type="FunFam" id="3.40.30.10:FF:000314">
    <property type="entry name" value="Glutathione peroxidase"/>
    <property type="match status" value="1"/>
</dbReference>
<dbReference type="PANTHER" id="PTHR11592">
    <property type="entry name" value="GLUTATHIONE PEROXIDASE"/>
    <property type="match status" value="1"/>
</dbReference>
<feature type="region of interest" description="Disordered" evidence="5">
    <location>
        <begin position="414"/>
        <end position="437"/>
    </location>
</feature>
<feature type="compositionally biased region" description="Basic and acidic residues" evidence="5">
    <location>
        <begin position="139"/>
        <end position="150"/>
    </location>
</feature>
<dbReference type="PROSITE" id="PS00763">
    <property type="entry name" value="GLUTATHIONE_PEROXID_2"/>
    <property type="match status" value="1"/>
</dbReference>
<dbReference type="PRINTS" id="PR01011">
    <property type="entry name" value="GLUTPROXDASE"/>
</dbReference>
<dbReference type="InterPro" id="IPR000889">
    <property type="entry name" value="Glutathione_peroxidase"/>
</dbReference>
<reference evidence="6" key="1">
    <citation type="journal article" date="2020" name="bioRxiv">
        <title>Comparative genomics of Chlamydomonas.</title>
        <authorList>
            <person name="Craig R.J."/>
            <person name="Hasan A.R."/>
            <person name="Ness R.W."/>
            <person name="Keightley P.D."/>
        </authorList>
    </citation>
    <scope>NUCLEOTIDE SEQUENCE</scope>
    <source>
        <strain evidence="6">CCAP 11/70</strain>
    </source>
</reference>